<keyword evidence="2" id="KW-1185">Reference proteome</keyword>
<protein>
    <submittedName>
        <fullName evidence="1">Uncharacterized protein</fullName>
    </submittedName>
</protein>
<comment type="caution">
    <text evidence="1">The sequence shown here is derived from an EMBL/GenBank/DDBJ whole genome shotgun (WGS) entry which is preliminary data.</text>
</comment>
<name>A0A1Y3BPB0_EURMA</name>
<reference evidence="1 2" key="1">
    <citation type="submission" date="2017-03" db="EMBL/GenBank/DDBJ databases">
        <title>Genome Survey of Euroglyphus maynei.</title>
        <authorList>
            <person name="Arlian L.G."/>
            <person name="Morgan M.S."/>
            <person name="Rider S.D."/>
        </authorList>
    </citation>
    <scope>NUCLEOTIDE SEQUENCE [LARGE SCALE GENOMIC DNA]</scope>
    <source>
        <strain evidence="1">Arlian Lab</strain>
        <tissue evidence="1">Whole body</tissue>
    </source>
</reference>
<proteinExistence type="predicted"/>
<dbReference type="Proteomes" id="UP000194236">
    <property type="component" value="Unassembled WGS sequence"/>
</dbReference>
<dbReference type="AlphaFoldDB" id="A0A1Y3BPB0"/>
<dbReference type="EMBL" id="MUJZ01011115">
    <property type="protein sequence ID" value="OTF81917.1"/>
    <property type="molecule type" value="Genomic_DNA"/>
</dbReference>
<organism evidence="1 2">
    <name type="scientific">Euroglyphus maynei</name>
    <name type="common">Mayne's house dust mite</name>
    <dbReference type="NCBI Taxonomy" id="6958"/>
    <lineage>
        <taxon>Eukaryota</taxon>
        <taxon>Metazoa</taxon>
        <taxon>Ecdysozoa</taxon>
        <taxon>Arthropoda</taxon>
        <taxon>Chelicerata</taxon>
        <taxon>Arachnida</taxon>
        <taxon>Acari</taxon>
        <taxon>Acariformes</taxon>
        <taxon>Sarcoptiformes</taxon>
        <taxon>Astigmata</taxon>
        <taxon>Psoroptidia</taxon>
        <taxon>Analgoidea</taxon>
        <taxon>Pyroglyphidae</taxon>
        <taxon>Pyroglyphinae</taxon>
        <taxon>Euroglyphus</taxon>
    </lineage>
</organism>
<sequence length="285" mass="31791">MQQQLQQALNLLNNKELFKLLPQLTSMDQSTSNNENVLLQKLLENLITASSSSTTGTVPGNFLLSTTATTPNNNNNLLKENNQQMNRFAIIPEYQFNLSDMTEGNKAENDLLTNGEHNFGMNPNQQHTPSTTTYGQQTQAQAPVVQVIHMPVSTNGMSSLDLPATVNRLAHWPYQFDQHGDQHTILIPPQSPSSLSKYLASASSSYSSQQQKSKFNNDNRANMTAIQANNRTISESSLIVNDNNTTMAIVNKDANNHDDKNVKDDDNHDKKINFSYHPILDYIVN</sequence>
<gene>
    <name evidence="1" type="ORF">BLA29_005416</name>
</gene>
<evidence type="ECO:0000313" key="1">
    <source>
        <dbReference type="EMBL" id="OTF81917.1"/>
    </source>
</evidence>
<accession>A0A1Y3BPB0</accession>
<evidence type="ECO:0000313" key="2">
    <source>
        <dbReference type="Proteomes" id="UP000194236"/>
    </source>
</evidence>